<organism evidence="1 2">
    <name type="scientific">Methylobacterium currus</name>
    <dbReference type="NCBI Taxonomy" id="2051553"/>
    <lineage>
        <taxon>Bacteria</taxon>
        <taxon>Pseudomonadati</taxon>
        <taxon>Pseudomonadota</taxon>
        <taxon>Alphaproteobacteria</taxon>
        <taxon>Hyphomicrobiales</taxon>
        <taxon>Methylobacteriaceae</taxon>
        <taxon>Methylobacterium</taxon>
    </lineage>
</organism>
<dbReference type="RefSeq" id="WP_099951977.1">
    <property type="nucleotide sequence ID" value="NZ_CP028843.1"/>
</dbReference>
<evidence type="ECO:0000313" key="1">
    <source>
        <dbReference type="EMBL" id="AWB20061.1"/>
    </source>
</evidence>
<protein>
    <submittedName>
        <fullName evidence="1">Uncharacterized protein</fullName>
    </submittedName>
</protein>
<dbReference type="AlphaFoldDB" id="A0A2R4WET5"/>
<name>A0A2R4WET5_9HYPH</name>
<dbReference type="KEGG" id="mee:DA075_03180"/>
<evidence type="ECO:0000313" key="2">
    <source>
        <dbReference type="Proteomes" id="UP000244755"/>
    </source>
</evidence>
<gene>
    <name evidence="1" type="ORF">DA075_03180</name>
</gene>
<dbReference type="OrthoDB" id="8002877at2"/>
<accession>A0A2R4WET5</accession>
<dbReference type="Proteomes" id="UP000244755">
    <property type="component" value="Chromosome 1"/>
</dbReference>
<sequence length="93" mass="9405">MVRTVRRLGVQAALIVAIGSAVLLSRGGREAAALTLRPALDPAPITAPMARPVAPAPAPGVRVVLALPWTNASAALATEVLAARYGTGVSDSR</sequence>
<dbReference type="EMBL" id="CP028843">
    <property type="protein sequence ID" value="AWB20061.1"/>
    <property type="molecule type" value="Genomic_DNA"/>
</dbReference>
<proteinExistence type="predicted"/>
<keyword evidence="2" id="KW-1185">Reference proteome</keyword>
<reference evidence="1 2" key="1">
    <citation type="submission" date="2018-04" db="EMBL/GenBank/DDBJ databases">
        <title>Methylobacterium sp. PR1016A genome.</title>
        <authorList>
            <person name="Park W."/>
        </authorList>
    </citation>
    <scope>NUCLEOTIDE SEQUENCE [LARGE SCALE GENOMIC DNA]</scope>
    <source>
        <strain evidence="1 2">PR1016A</strain>
    </source>
</reference>